<dbReference type="SMART" id="SM00382">
    <property type="entry name" value="AAA"/>
    <property type="match status" value="1"/>
</dbReference>
<dbReference type="GO" id="GO:0005524">
    <property type="term" value="F:ATP binding"/>
    <property type="evidence" value="ECO:0007669"/>
    <property type="project" value="UniProtKB-KW"/>
</dbReference>
<keyword evidence="1" id="KW-0813">Transport</keyword>
<proteinExistence type="inferred from homology"/>
<dbReference type="SUPFAM" id="SSF52540">
    <property type="entry name" value="P-loop containing nucleoside triphosphate hydrolases"/>
    <property type="match status" value="1"/>
</dbReference>
<evidence type="ECO:0000256" key="3">
    <source>
        <dbReference type="ARBA" id="ARBA00022840"/>
    </source>
</evidence>
<keyword evidence="2" id="KW-0547">Nucleotide-binding</keyword>
<gene>
    <name evidence="6" type="ORF">SAMN06264868_10955</name>
</gene>
<evidence type="ECO:0000313" key="6">
    <source>
        <dbReference type="EMBL" id="SMP12308.1"/>
    </source>
</evidence>
<dbReference type="FunFam" id="3.40.50.300:FF:000032">
    <property type="entry name" value="Export ABC transporter ATP-binding protein"/>
    <property type="match status" value="1"/>
</dbReference>
<dbReference type="RefSeq" id="WP_283571438.1">
    <property type="nucleotide sequence ID" value="NZ_FXTX01000009.1"/>
</dbReference>
<reference evidence="6" key="1">
    <citation type="submission" date="2017-05" db="EMBL/GenBank/DDBJ databases">
        <authorList>
            <person name="Varghese N."/>
            <person name="Submissions S."/>
        </authorList>
    </citation>
    <scope>NUCLEOTIDE SEQUENCE</scope>
    <source>
        <strain evidence="6">DSM 18763</strain>
    </source>
</reference>
<dbReference type="Proteomes" id="UP001157947">
    <property type="component" value="Unassembled WGS sequence"/>
</dbReference>
<dbReference type="EMBL" id="FXTX01000009">
    <property type="protein sequence ID" value="SMP12308.1"/>
    <property type="molecule type" value="Genomic_DNA"/>
</dbReference>
<dbReference type="InterPro" id="IPR003439">
    <property type="entry name" value="ABC_transporter-like_ATP-bd"/>
</dbReference>
<dbReference type="Gene3D" id="3.40.50.300">
    <property type="entry name" value="P-loop containing nucleotide triphosphate hydrolases"/>
    <property type="match status" value="1"/>
</dbReference>
<comment type="similarity">
    <text evidence="4">Belongs to the ABC transporter superfamily. Macrolide exporter (TC 3.A.1.122) family.</text>
</comment>
<dbReference type="InterPro" id="IPR017911">
    <property type="entry name" value="MacB-like_ATP-bd"/>
</dbReference>
<feature type="domain" description="ABC transporter" evidence="5">
    <location>
        <begin position="4"/>
        <end position="220"/>
    </location>
</feature>
<dbReference type="InterPro" id="IPR017871">
    <property type="entry name" value="ABC_transporter-like_CS"/>
</dbReference>
<evidence type="ECO:0000259" key="5">
    <source>
        <dbReference type="PROSITE" id="PS50893"/>
    </source>
</evidence>
<sequence>MSLIKLQNIIKIYKTADIETQVLKGVNLTIEEGEFVCIMGVSGSGKTTLMNIIGCLDTPTSGKYFFKGKDISSLDDDTLSKIRNEHIGFVFQQFYLIQYLTAKENVLVPTLYSSKDVPEDRAIFLLEKVGMKDKINLKPSQLSGGQQQRVAIARALINDPELIIADEPTGALDRKTAFEIMDIFSSLNKEGKTIIMVTHDPEIAKYARRIIYIEDGNIRY</sequence>
<keyword evidence="7" id="KW-1185">Reference proteome</keyword>
<dbReference type="InterPro" id="IPR027417">
    <property type="entry name" value="P-loop_NTPase"/>
</dbReference>
<evidence type="ECO:0000256" key="1">
    <source>
        <dbReference type="ARBA" id="ARBA00022448"/>
    </source>
</evidence>
<dbReference type="AlphaFoldDB" id="A0AA45WLW7"/>
<dbReference type="GO" id="GO:0022857">
    <property type="term" value="F:transmembrane transporter activity"/>
    <property type="evidence" value="ECO:0007669"/>
    <property type="project" value="UniProtKB-ARBA"/>
</dbReference>
<dbReference type="GO" id="GO:0098796">
    <property type="term" value="C:membrane protein complex"/>
    <property type="evidence" value="ECO:0007669"/>
    <property type="project" value="UniProtKB-ARBA"/>
</dbReference>
<dbReference type="PANTHER" id="PTHR42798">
    <property type="entry name" value="LIPOPROTEIN-RELEASING SYSTEM ATP-BINDING PROTEIN LOLD"/>
    <property type="match status" value="1"/>
</dbReference>
<evidence type="ECO:0000256" key="4">
    <source>
        <dbReference type="ARBA" id="ARBA00038388"/>
    </source>
</evidence>
<evidence type="ECO:0000256" key="2">
    <source>
        <dbReference type="ARBA" id="ARBA00022741"/>
    </source>
</evidence>
<organism evidence="6 7">
    <name type="scientific">Venenivibrio stagnispumantis</name>
    <dbReference type="NCBI Taxonomy" id="407998"/>
    <lineage>
        <taxon>Bacteria</taxon>
        <taxon>Pseudomonadati</taxon>
        <taxon>Aquificota</taxon>
        <taxon>Aquificia</taxon>
        <taxon>Aquificales</taxon>
        <taxon>Hydrogenothermaceae</taxon>
        <taxon>Venenivibrio</taxon>
    </lineage>
</organism>
<dbReference type="InterPro" id="IPR003593">
    <property type="entry name" value="AAA+_ATPase"/>
</dbReference>
<comment type="caution">
    <text evidence="6">The sequence shown here is derived from an EMBL/GenBank/DDBJ whole genome shotgun (WGS) entry which is preliminary data.</text>
</comment>
<dbReference type="Pfam" id="PF00005">
    <property type="entry name" value="ABC_tran"/>
    <property type="match status" value="1"/>
</dbReference>
<dbReference type="CDD" id="cd03255">
    <property type="entry name" value="ABC_MJ0796_LolCDE_FtsE"/>
    <property type="match status" value="1"/>
</dbReference>
<dbReference type="PANTHER" id="PTHR42798:SF6">
    <property type="entry name" value="CELL DIVISION ATP-BINDING PROTEIN FTSE"/>
    <property type="match status" value="1"/>
</dbReference>
<dbReference type="PROSITE" id="PS50893">
    <property type="entry name" value="ABC_TRANSPORTER_2"/>
    <property type="match status" value="1"/>
</dbReference>
<protein>
    <submittedName>
        <fullName evidence="6">ABC transport system ATP-binding protein</fullName>
    </submittedName>
</protein>
<dbReference type="PROSITE" id="PS00211">
    <property type="entry name" value="ABC_TRANSPORTER_1"/>
    <property type="match status" value="1"/>
</dbReference>
<accession>A0AA45WLW7</accession>
<dbReference type="GO" id="GO:0016887">
    <property type="term" value="F:ATP hydrolysis activity"/>
    <property type="evidence" value="ECO:0007669"/>
    <property type="project" value="InterPro"/>
</dbReference>
<name>A0AA45WLW7_9AQUI</name>
<evidence type="ECO:0000313" key="7">
    <source>
        <dbReference type="Proteomes" id="UP001157947"/>
    </source>
</evidence>
<keyword evidence="3 6" id="KW-0067">ATP-binding</keyword>